<evidence type="ECO:0000313" key="3">
    <source>
        <dbReference type="Proteomes" id="UP000193240"/>
    </source>
</evidence>
<name>A0A1Y2M4E2_EPING</name>
<feature type="compositionally biased region" description="Basic residues" evidence="1">
    <location>
        <begin position="556"/>
        <end position="565"/>
    </location>
</feature>
<dbReference type="AlphaFoldDB" id="A0A1Y2M4E2"/>
<reference evidence="2 3" key="1">
    <citation type="journal article" date="2017" name="Genome Announc.">
        <title>Genome sequence of the saprophytic ascomycete Epicoccum nigrum ICMP 19927 strain isolated from New Zealand.</title>
        <authorList>
            <person name="Fokin M."/>
            <person name="Fleetwood D."/>
            <person name="Weir B.S."/>
            <person name="Villas-Boas S.G."/>
        </authorList>
    </citation>
    <scope>NUCLEOTIDE SEQUENCE [LARGE SCALE GENOMIC DNA]</scope>
    <source>
        <strain evidence="2 3">ICMP 19927</strain>
    </source>
</reference>
<feature type="compositionally biased region" description="Basic and acidic residues" evidence="1">
    <location>
        <begin position="726"/>
        <end position="740"/>
    </location>
</feature>
<proteinExistence type="predicted"/>
<dbReference type="OMA" id="RICFCQP"/>
<feature type="compositionally biased region" description="Basic and acidic residues" evidence="1">
    <location>
        <begin position="747"/>
        <end position="756"/>
    </location>
</feature>
<organism evidence="2 3">
    <name type="scientific">Epicoccum nigrum</name>
    <name type="common">Soil fungus</name>
    <name type="synonym">Epicoccum purpurascens</name>
    <dbReference type="NCBI Taxonomy" id="105696"/>
    <lineage>
        <taxon>Eukaryota</taxon>
        <taxon>Fungi</taxon>
        <taxon>Dikarya</taxon>
        <taxon>Ascomycota</taxon>
        <taxon>Pezizomycotina</taxon>
        <taxon>Dothideomycetes</taxon>
        <taxon>Pleosporomycetidae</taxon>
        <taxon>Pleosporales</taxon>
        <taxon>Pleosporineae</taxon>
        <taxon>Didymellaceae</taxon>
        <taxon>Epicoccum</taxon>
    </lineage>
</organism>
<dbReference type="InParanoid" id="A0A1Y2M4E2"/>
<feature type="region of interest" description="Disordered" evidence="1">
    <location>
        <begin position="556"/>
        <end position="576"/>
    </location>
</feature>
<accession>A0A1Y2M4E2</accession>
<keyword evidence="3" id="KW-1185">Reference proteome</keyword>
<sequence>MPLHQTKKAAENRVHRTAQAETKVAATQKPFAFYKTYLDTNLPPLGDRENFASGDDGYTNHSAVVHAHGTLVGDAQPQAKGHIAAYKLAARLSDRSNGAPLATIIEQGSYSTLNSYESLLSVGRFPSSKAVKSGSLNRGSWRVSRSLDKKALHDIQEDFGREHDATAMAVSYARPDEVRAAADPPSDTATPLESYHLDTQKFLSSYSGDELVDRDDQGVKGFFRGVMQTVRGVSRTRSRSSSMIHAPIMEDRGSPLSCYESDTQLQEQNQELVQLPDYNHSTSMPASEGVNISPNPGDQDINRAISLHGFSFSNSHEPTFSAPVKYAGTCGTAREEGTAQALSAHSGVFDTSARYTFDGVPVNRRRPSSVKEAKSASDVFTSQNASFCSTLSTSYSGTVLGVDLDLQHDNSHSIRRSQSPPPPLWFTPQMIELERQASYSDSPESANAIGSTQPPCRSITSSALTSLLPIAAASGIVRPNYDTPRISFYSPSGNLIQPESSSPHGTSPSEYGGSRTVTTPHYNRHKVHVADSAGSLPTLPPLAPMTTPPIHKTPLPRHLRHHHKDHQPGLSRIDSDKTSVTTGRLVKGCDGIVREDSLTPRSGILLPHREGRVQRSSKLAIRDLKTEARFYKSRFLTLAAAHSFVSSMPKGKMLQTQRIDDYNTYAKTPHTVKSQTQKSGHREDALVPLAAHALRVCFCRPYDSAGTSTRATTAGACMTGSLSSDSKLDADRGVKDEEHLLPNARVVDSRRHKESVESGSQFRTDSMVSKSSRRASYTGTAKRRMV</sequence>
<feature type="region of interest" description="Disordered" evidence="1">
    <location>
        <begin position="492"/>
        <end position="517"/>
    </location>
</feature>
<gene>
    <name evidence="2" type="ORF">B5807_04276</name>
</gene>
<evidence type="ECO:0000313" key="2">
    <source>
        <dbReference type="EMBL" id="OSS50872.1"/>
    </source>
</evidence>
<feature type="compositionally biased region" description="Polar residues" evidence="1">
    <location>
        <begin position="757"/>
        <end position="779"/>
    </location>
</feature>
<evidence type="ECO:0000256" key="1">
    <source>
        <dbReference type="SAM" id="MobiDB-lite"/>
    </source>
</evidence>
<dbReference type="EMBL" id="KZ107841">
    <property type="protein sequence ID" value="OSS50872.1"/>
    <property type="molecule type" value="Genomic_DNA"/>
</dbReference>
<dbReference type="Proteomes" id="UP000193240">
    <property type="component" value="Unassembled WGS sequence"/>
</dbReference>
<feature type="region of interest" description="Disordered" evidence="1">
    <location>
        <begin position="721"/>
        <end position="786"/>
    </location>
</feature>
<protein>
    <submittedName>
        <fullName evidence="2">Uncharacterized protein</fullName>
    </submittedName>
</protein>